<feature type="domain" description="TrwC relaxase" evidence="2">
    <location>
        <begin position="13"/>
        <end position="275"/>
    </location>
</feature>
<proteinExistence type="predicted"/>
<feature type="domain" description="DUF3854" evidence="3">
    <location>
        <begin position="1117"/>
        <end position="1242"/>
    </location>
</feature>
<evidence type="ECO:0000259" key="2">
    <source>
        <dbReference type="Pfam" id="PF08751"/>
    </source>
</evidence>
<evidence type="ECO:0000259" key="3">
    <source>
        <dbReference type="Pfam" id="PF12965"/>
    </source>
</evidence>
<dbReference type="InterPro" id="IPR014059">
    <property type="entry name" value="TraI/TrwC_relax"/>
</dbReference>
<dbReference type="EMBL" id="JAIVFQ010000100">
    <property type="protein sequence ID" value="MCC5603940.1"/>
    <property type="molecule type" value="Genomic_DNA"/>
</dbReference>
<organism evidence="4 5">
    <name type="scientific">Nostoc favosum CHAB5714</name>
    <dbReference type="NCBI Taxonomy" id="2780399"/>
    <lineage>
        <taxon>Bacteria</taxon>
        <taxon>Bacillati</taxon>
        <taxon>Cyanobacteriota</taxon>
        <taxon>Cyanophyceae</taxon>
        <taxon>Nostocales</taxon>
        <taxon>Nostocaceae</taxon>
        <taxon>Nostoc</taxon>
        <taxon>Nostoc favosum</taxon>
    </lineage>
</organism>
<comment type="caution">
    <text evidence="4">The sequence shown here is derived from an EMBL/GenBank/DDBJ whole genome shotgun (WGS) entry which is preliminary data.</text>
</comment>
<dbReference type="SUPFAM" id="SSF55464">
    <property type="entry name" value="Origin of replication-binding domain, RBD-like"/>
    <property type="match status" value="1"/>
</dbReference>
<dbReference type="NCBIfam" id="NF041492">
    <property type="entry name" value="MobF"/>
    <property type="match status" value="1"/>
</dbReference>
<dbReference type="NCBIfam" id="TIGR02686">
    <property type="entry name" value="relax_trwC"/>
    <property type="match status" value="1"/>
</dbReference>
<keyword evidence="5" id="KW-1185">Reference proteome</keyword>
<gene>
    <name evidence="4" type="ORF">LC586_33430</name>
</gene>
<dbReference type="Pfam" id="PF12965">
    <property type="entry name" value="DUF3854"/>
    <property type="match status" value="1"/>
</dbReference>
<evidence type="ECO:0000313" key="5">
    <source>
        <dbReference type="Proteomes" id="UP001199525"/>
    </source>
</evidence>
<feature type="compositionally biased region" description="Basic and acidic residues" evidence="1">
    <location>
        <begin position="1349"/>
        <end position="1360"/>
    </location>
</feature>
<name>A0ABS8II46_9NOSO</name>
<dbReference type="SUPFAM" id="SSF52540">
    <property type="entry name" value="P-loop containing nucleoside triphosphate hydrolases"/>
    <property type="match status" value="2"/>
</dbReference>
<accession>A0ABS8II46</accession>
<dbReference type="PANTHER" id="PTHR34985:SF1">
    <property type="entry name" value="SLR0554 PROTEIN"/>
    <property type="match status" value="1"/>
</dbReference>
<dbReference type="InterPro" id="IPR014862">
    <property type="entry name" value="TrwC"/>
</dbReference>
<evidence type="ECO:0000256" key="1">
    <source>
        <dbReference type="SAM" id="MobiDB-lite"/>
    </source>
</evidence>
<dbReference type="Pfam" id="PF13604">
    <property type="entry name" value="AAA_30"/>
    <property type="match status" value="1"/>
</dbReference>
<reference evidence="4 5" key="1">
    <citation type="journal article" date="2021" name="Microorganisms">
        <title>Genome Evolution of Filamentous Cyanobacterium Nostoc Species: From Facultative Symbiosis to Free Living.</title>
        <authorList>
            <person name="Huo D."/>
            <person name="Li H."/>
            <person name="Cai F."/>
            <person name="Guo X."/>
            <person name="Qiao Z."/>
            <person name="Wang W."/>
            <person name="Yu G."/>
            <person name="Li R."/>
        </authorList>
    </citation>
    <scope>NUCLEOTIDE SEQUENCE [LARGE SCALE GENOMIC DNA]</scope>
    <source>
        <strain evidence="4 5">CHAB 5714</strain>
    </source>
</reference>
<dbReference type="Pfam" id="PF08751">
    <property type="entry name" value="TrwC"/>
    <property type="match status" value="1"/>
</dbReference>
<evidence type="ECO:0000313" key="4">
    <source>
        <dbReference type="EMBL" id="MCC5603940.1"/>
    </source>
</evidence>
<dbReference type="PANTHER" id="PTHR34985">
    <property type="entry name" value="SLR0554 PROTEIN"/>
    <property type="match status" value="1"/>
</dbReference>
<feature type="compositionally biased region" description="Polar residues" evidence="1">
    <location>
        <begin position="1334"/>
        <end position="1348"/>
    </location>
</feature>
<dbReference type="Proteomes" id="UP001199525">
    <property type="component" value="Unassembled WGS sequence"/>
</dbReference>
<dbReference type="InterPro" id="IPR024385">
    <property type="entry name" value="DUF3854"/>
</dbReference>
<dbReference type="Gene3D" id="3.40.50.300">
    <property type="entry name" value="P-loop containing nucleotide triphosphate hydrolases"/>
    <property type="match status" value="2"/>
</dbReference>
<sequence>MLTAANVSSEMAVKYFVKNYYHQGKSRWSGLGAEKLGLSGSIDNELEFTNVIEGRSPDGLEQLNARVLKQKERRAALDCTFSAPKSVSLMALVGGDSRLIAAHHQALKEVIGLMERRYAITRVTQNNGRHRVNTGNLVVAQFDHIESRDLDPHLHTHCLVMNTTQANDGQWMSLVNSEIFANKKFLGMAYQSYLAAEVQKLGYEVELRKHGQFEIKGFKEQDLEGFSKRRQQIVALAGASSSWAERNQVWDTTRQRKQKWKEAELKSLWYEEAAALGISFIKPSEPNSQVVADSLAEPNVEDALADAIAHCSERNVAFKLEDLEKFILSERLLTDVNALEPLIKEHQELIVLPGMERQYTTWTAVKRELATIELMQLGIGAVNPILHTQVASSLLEKTSLNLGQQQAVSLAATTTDQFIAWQGVAGAGKTFALKELNAIALAQGYTVKAFAPSSMAAKVLSEELGIQGETVASLLVSEPAPRLELNQIWIVDEAGLLSAKDAHALLERATLEGARLLLVGDTKQLSAVEAGNPFKSLQQAGIKTAHLNQSNRQRNPELKIAVDLIADGRVEAGFKQLSAIGSIQEVSPDTTREIIAADYIGLTKEQRARTLVLAGTNVEKLALTQAIRGKLKIEGSLGATANITQLQALNLTKVQLRYTHNFELGNVVMPTRNYKRRGLEKAKLYEVVGKNTDRLILKADDGKQLEVDANFDKAVYQREQIEIAVGDRLQWKKNDRQLQRRNGQEFVVTAIEGDSAQIQYLDSNRTETINLKQAQNLDYALVSTIYSSQGKTTDLALIAADYTIGQESFYVAISRARHNVKLYTKDKSELLELAQESKAKDNALELLMNSLKMERIQAKTASVSPRANQPIVKLEVAIAEPVLKAQPLVTEQVSLPVSRPVPLVTTSLETVAKPTPKEKHRDDRKSPVFEKPVLKTAAPTEVFWIPQKSEEVPNFIEPKHWQEFENSAIHPDIAAKNFESLQFNYAGGEHEAWERLMVSEKLNRTNTGRLTEGLIRAYSHLDAGGWWCDAGVDARSFADLTPGDKPAIKRWGCYKPNTPRPKKDEENQVIEGKFIKYEHPPKVELSIFLLNVPEDIAERIYSKHKVNPTQRERKSGFWYCVWKHNIPCALAEGAKKAASLLSQGHAAIGLPGISAGYRTPKDEFGKKIGKSYLHEELAVFATQGRVFKFCFDYETKPETKLHIERDISVTGRLLQEAGARVKVINLPGPDKGVDDFIAASGPLAYEKLSHLAPTFRDWQQQNQHSKAAAFAPLRKPIPEQRSIQLEGTGNRERATGNDKLDLLPTHREEEIEKTVACSPLPVPYLLQNKPQVQTHDFNQRQQPNSDTVANREDRAIDPENRAVTNQQPADERANQVIRNESNRETNRNECESREFLAAINRDAELEKVFEHGDDIAGINQSSTDDGLRGQRTEKLSRQANGQNSTIFNREANYVHSSQPATRQLLNTISDYVEQSAIESALTQTVLGLTEQLSQSHQQLVIAKSTFNNFDEALTAELQSHAENKAILSISDYVEQSAIESALTQTVLGLTKQLSQSHQQLVIAKSTFNNFDEALTAELQSHAENKAILSISDYVEQSAIESALTQAVLGLTEQISQYKEQLVAAKTTFNNFETALTAELQSHAEKKAILSIFDYIEQSSIESALAQTVLGLTEQLSRSHQQFVEYQTAFNDFEEVFTAELQSHAEKRAILSISDYIEQSVIESALTQAVLGLTEQLSRSHQQLVEDQTAFNDFETALTQELKSHAEKGAILSISDYIEQSAIESALTQTVLGLTKQLSQSHQQLVAAKSTFNEFETALTAELQSHVEKRAILSTSNSVEQSATDSTLAKTLLAELKLHLKQTIQGLDIERLAALVMEVGKYVKGEKVTGAKVSELFTSVTTDALALTFEEKMNIVRQLIRDDKPLILKRLKINPQQSDDNGEQIRFRR</sequence>
<dbReference type="InterPro" id="IPR027417">
    <property type="entry name" value="P-loop_NTPase"/>
</dbReference>
<dbReference type="Gene3D" id="2.30.30.940">
    <property type="match status" value="1"/>
</dbReference>
<feature type="compositionally biased region" description="Basic and acidic residues" evidence="1">
    <location>
        <begin position="1380"/>
        <end position="1389"/>
    </location>
</feature>
<feature type="region of interest" description="Disordered" evidence="1">
    <location>
        <begin position="1334"/>
        <end position="1389"/>
    </location>
</feature>
<protein>
    <submittedName>
        <fullName evidence="4">Relaxase domain-containing protein</fullName>
    </submittedName>
</protein>
<dbReference type="CDD" id="cd17933">
    <property type="entry name" value="DEXSc_RecD-like"/>
    <property type="match status" value="1"/>
</dbReference>
<dbReference type="RefSeq" id="WP_229489746.1">
    <property type="nucleotide sequence ID" value="NZ_JAIVFQ010000100.1"/>
</dbReference>